<dbReference type="PROSITE" id="PS51371">
    <property type="entry name" value="CBS"/>
    <property type="match status" value="1"/>
</dbReference>
<feature type="domain" description="CBS" evidence="2">
    <location>
        <begin position="8"/>
        <end position="66"/>
    </location>
</feature>
<protein>
    <recommendedName>
        <fullName evidence="2">CBS domain-containing protein</fullName>
    </recommendedName>
</protein>
<dbReference type="STRING" id="702745.SAMN05421818_10314"/>
<evidence type="ECO:0000313" key="4">
    <source>
        <dbReference type="Proteomes" id="UP000243588"/>
    </source>
</evidence>
<keyword evidence="1" id="KW-0129">CBS domain</keyword>
<dbReference type="CDD" id="cd02205">
    <property type="entry name" value="CBS_pair_SF"/>
    <property type="match status" value="1"/>
</dbReference>
<sequence length="222" mass="25822">MLASENLLTTDLPICKMNTLIEEILPQLEDCSFTHFPIVDQNNNWLGNILLEDLQNASPAQSVEDIMYDIEKFYLVNHNDLNPFDFFDLFHKNDTNIIPLIDENGLLLGVFSKETLLNQWSKTLFFEEKGTSFVVAKHLQHYSFTEITQIVESNNAKILGILLLEASNDMFHILIKTNGINTQVILDDLRRYNYEIQTNLLDDSHYNDLKERSDYLNKYLNI</sequence>
<dbReference type="InterPro" id="IPR000644">
    <property type="entry name" value="CBS_dom"/>
</dbReference>
<dbReference type="Gene3D" id="3.10.580.10">
    <property type="entry name" value="CBS-domain"/>
    <property type="match status" value="1"/>
</dbReference>
<name>A0A1G8BXX4_9FLAO</name>
<evidence type="ECO:0000259" key="2">
    <source>
        <dbReference type="PROSITE" id="PS51371"/>
    </source>
</evidence>
<proteinExistence type="predicted"/>
<organism evidence="3 4">
    <name type="scientific">Myroides phaeus</name>
    <dbReference type="NCBI Taxonomy" id="702745"/>
    <lineage>
        <taxon>Bacteria</taxon>
        <taxon>Pseudomonadati</taxon>
        <taxon>Bacteroidota</taxon>
        <taxon>Flavobacteriia</taxon>
        <taxon>Flavobacteriales</taxon>
        <taxon>Flavobacteriaceae</taxon>
        <taxon>Myroides</taxon>
    </lineage>
</organism>
<dbReference type="SUPFAM" id="SSF54631">
    <property type="entry name" value="CBS-domain pair"/>
    <property type="match status" value="1"/>
</dbReference>
<dbReference type="EMBL" id="FNDQ01000003">
    <property type="protein sequence ID" value="SDH37913.1"/>
    <property type="molecule type" value="Genomic_DNA"/>
</dbReference>
<keyword evidence="4" id="KW-1185">Reference proteome</keyword>
<dbReference type="InterPro" id="IPR046342">
    <property type="entry name" value="CBS_dom_sf"/>
</dbReference>
<dbReference type="AlphaFoldDB" id="A0A1G8BXX4"/>
<evidence type="ECO:0000256" key="1">
    <source>
        <dbReference type="PROSITE-ProRule" id="PRU00703"/>
    </source>
</evidence>
<reference evidence="4" key="1">
    <citation type="submission" date="2016-10" db="EMBL/GenBank/DDBJ databases">
        <authorList>
            <person name="Varghese N."/>
            <person name="Submissions S."/>
        </authorList>
    </citation>
    <scope>NUCLEOTIDE SEQUENCE [LARGE SCALE GENOMIC DNA]</scope>
    <source>
        <strain evidence="4">DSM 23313</strain>
    </source>
</reference>
<gene>
    <name evidence="3" type="ORF">SAMN05421818_10314</name>
</gene>
<evidence type="ECO:0000313" key="3">
    <source>
        <dbReference type="EMBL" id="SDH37913.1"/>
    </source>
</evidence>
<dbReference type="Proteomes" id="UP000243588">
    <property type="component" value="Unassembled WGS sequence"/>
</dbReference>
<accession>A0A1G8BXX4</accession>